<evidence type="ECO:0000259" key="7">
    <source>
        <dbReference type="Pfam" id="PF01880"/>
    </source>
</evidence>
<accession>B5YLL5</accession>
<keyword evidence="6" id="KW-0732">Signal</keyword>
<dbReference type="PANTHER" id="PTHR36541">
    <property type="entry name" value="SUPEROXIDE REDUCTASE-RELATED"/>
    <property type="match status" value="1"/>
</dbReference>
<keyword evidence="5" id="KW-0408">Iron</keyword>
<dbReference type="SUPFAM" id="SSF49367">
    <property type="entry name" value="Superoxide reductase-like"/>
    <property type="match status" value="2"/>
</dbReference>
<dbReference type="eggNOG" id="ENOG502SC2J">
    <property type="taxonomic scope" value="Eukaryota"/>
</dbReference>
<name>B5YLL5_THAPS</name>
<dbReference type="InterPro" id="IPR036073">
    <property type="entry name" value="Desulfoferrodoxin_Fe-bd_dom_sf"/>
</dbReference>
<dbReference type="AlphaFoldDB" id="B5YLL5"/>
<dbReference type="InterPro" id="IPR002742">
    <property type="entry name" value="Desulfoferrodoxin_Fe-bd_dom"/>
</dbReference>
<evidence type="ECO:0000256" key="4">
    <source>
        <dbReference type="ARBA" id="ARBA00022982"/>
    </source>
</evidence>
<dbReference type="PaxDb" id="35128-Thaps10823"/>
<feature type="signal peptide" evidence="6">
    <location>
        <begin position="1"/>
        <end position="17"/>
    </location>
</feature>
<keyword evidence="2" id="KW-0813">Transport</keyword>
<dbReference type="GeneID" id="7442945"/>
<evidence type="ECO:0000256" key="1">
    <source>
        <dbReference type="ARBA" id="ARBA00005941"/>
    </source>
</evidence>
<dbReference type="EMBL" id="CP001159">
    <property type="protein sequence ID" value="ACI64253.1"/>
    <property type="molecule type" value="Genomic_DNA"/>
</dbReference>
<organism evidence="8 9">
    <name type="scientific">Thalassiosira pseudonana</name>
    <name type="common">Marine diatom</name>
    <name type="synonym">Cyclotella nana</name>
    <dbReference type="NCBI Taxonomy" id="35128"/>
    <lineage>
        <taxon>Eukaryota</taxon>
        <taxon>Sar</taxon>
        <taxon>Stramenopiles</taxon>
        <taxon>Ochrophyta</taxon>
        <taxon>Bacillariophyta</taxon>
        <taxon>Coscinodiscophyceae</taxon>
        <taxon>Thalassiosirophycidae</taxon>
        <taxon>Thalassiosirales</taxon>
        <taxon>Thalassiosiraceae</taxon>
        <taxon>Thalassiosira</taxon>
    </lineage>
</organism>
<dbReference type="RefSeq" id="XP_002295536.1">
    <property type="nucleotide sequence ID" value="XM_002295500.1"/>
</dbReference>
<protein>
    <recommendedName>
        <fullName evidence="7">Desulfoferrodoxin ferrous iron-binding domain-containing protein</fullName>
    </recommendedName>
</protein>
<keyword evidence="3" id="KW-0479">Metal-binding</keyword>
<feature type="chain" id="PRO_5002839124" description="Desulfoferrodoxin ferrous iron-binding domain-containing protein" evidence="6">
    <location>
        <begin position="18"/>
        <end position="348"/>
    </location>
</feature>
<dbReference type="GO" id="GO:0005506">
    <property type="term" value="F:iron ion binding"/>
    <property type="evidence" value="ECO:0007669"/>
    <property type="project" value="InterPro"/>
</dbReference>
<evidence type="ECO:0000313" key="8">
    <source>
        <dbReference type="EMBL" id="ACI64253.1"/>
    </source>
</evidence>
<sequence length="348" mass="37057">MNLSSLLLSAVATSAAASQSEFCPTLFADFTRRQLTTFNSTTPYTLADGPDGDAKAKHVPFLSVSEDGLTGSVVVGNGDDGGVWHPMVASDDPAVVHFVTHIMVQDQDGNIVANQAMDPTTEAPATMTFNIPSTATELTPFEWCNLHGLWKGDTVSIDATAKALADEKSAHAEVEECGVTYFAEGAWPSVHADFMRQQASTFMSETAFVESDSEKHTPYITVNDDGTASIVVGKENGGPMHPMNGVSDGDIHWITEIYVVDESGNIFTLISLDPTNVITAMYNFEVPKDIKSMTAYGWCNIHGLYVGPTVEIAEDTTPAVDSGKTSSAYGQLGNAAAFVGSAFIALFM</sequence>
<dbReference type="HOGENOM" id="CLU_798089_0_0_1"/>
<proteinExistence type="inferred from homology"/>
<evidence type="ECO:0000313" key="9">
    <source>
        <dbReference type="Proteomes" id="UP000001449"/>
    </source>
</evidence>
<dbReference type="Pfam" id="PF01880">
    <property type="entry name" value="Desulfoferrodox"/>
    <property type="match status" value="2"/>
</dbReference>
<comment type="similarity">
    <text evidence="1">Belongs to the desulfoferrodoxin family.</text>
</comment>
<evidence type="ECO:0000256" key="3">
    <source>
        <dbReference type="ARBA" id="ARBA00022723"/>
    </source>
</evidence>
<reference evidence="8 9" key="2">
    <citation type="journal article" date="2008" name="Nature">
        <title>The Phaeodactylum genome reveals the evolutionary history of diatom genomes.</title>
        <authorList>
            <person name="Bowler C."/>
            <person name="Allen A.E."/>
            <person name="Badger J.H."/>
            <person name="Grimwood J."/>
            <person name="Jabbari K."/>
            <person name="Kuo A."/>
            <person name="Maheswari U."/>
            <person name="Martens C."/>
            <person name="Maumus F."/>
            <person name="Otillar R.P."/>
            <person name="Rayko E."/>
            <person name="Salamov A."/>
            <person name="Vandepoele K."/>
            <person name="Beszteri B."/>
            <person name="Gruber A."/>
            <person name="Heijde M."/>
            <person name="Katinka M."/>
            <person name="Mock T."/>
            <person name="Valentin K."/>
            <person name="Verret F."/>
            <person name="Berges J.A."/>
            <person name="Brownlee C."/>
            <person name="Cadoret J.P."/>
            <person name="Chiovitti A."/>
            <person name="Choi C.J."/>
            <person name="Coesel S."/>
            <person name="De Martino A."/>
            <person name="Detter J.C."/>
            <person name="Durkin C."/>
            <person name="Falciatore A."/>
            <person name="Fournet J."/>
            <person name="Haruta M."/>
            <person name="Huysman M.J."/>
            <person name="Jenkins B.D."/>
            <person name="Jiroutova K."/>
            <person name="Jorgensen R.E."/>
            <person name="Joubert Y."/>
            <person name="Kaplan A."/>
            <person name="Kroger N."/>
            <person name="Kroth P.G."/>
            <person name="La Roche J."/>
            <person name="Lindquist E."/>
            <person name="Lommer M."/>
            <person name="Martin-Jezequel V."/>
            <person name="Lopez P.J."/>
            <person name="Lucas S."/>
            <person name="Mangogna M."/>
            <person name="McGinnis K."/>
            <person name="Medlin L.K."/>
            <person name="Montsant A."/>
            <person name="Oudot-Le Secq M.P."/>
            <person name="Napoli C."/>
            <person name="Obornik M."/>
            <person name="Parker M.S."/>
            <person name="Petit J.L."/>
            <person name="Porcel B.M."/>
            <person name="Poulsen N."/>
            <person name="Robison M."/>
            <person name="Rychlewski L."/>
            <person name="Rynearson T.A."/>
            <person name="Schmutz J."/>
            <person name="Shapiro H."/>
            <person name="Siaut M."/>
            <person name="Stanley M."/>
            <person name="Sussman M.R."/>
            <person name="Taylor A.R."/>
            <person name="Vardi A."/>
            <person name="von Dassow P."/>
            <person name="Vyverman W."/>
            <person name="Willis A."/>
            <person name="Wyrwicz L.S."/>
            <person name="Rokhsar D.S."/>
            <person name="Weissenbach J."/>
            <person name="Armbrust E.V."/>
            <person name="Green B.R."/>
            <person name="Van de Peer Y."/>
            <person name="Grigoriev I.V."/>
        </authorList>
    </citation>
    <scope>NUCLEOTIDE SEQUENCE [LARGE SCALE GENOMIC DNA]</scope>
    <source>
        <strain evidence="8 9">CCMP1335</strain>
    </source>
</reference>
<keyword evidence="4" id="KW-0249">Electron transport</keyword>
<gene>
    <name evidence="8" type="ORF">THAPS_10823</name>
</gene>
<dbReference type="GO" id="GO:0016491">
    <property type="term" value="F:oxidoreductase activity"/>
    <property type="evidence" value="ECO:0007669"/>
    <property type="project" value="InterPro"/>
</dbReference>
<dbReference type="PANTHER" id="PTHR36541:SF1">
    <property type="entry name" value="SUPEROXIDE REDUCTASE-RELATED"/>
    <property type="match status" value="1"/>
</dbReference>
<feature type="domain" description="Desulfoferrodoxin ferrous iron-binding" evidence="7">
    <location>
        <begin position="210"/>
        <end position="305"/>
    </location>
</feature>
<dbReference type="Gene3D" id="2.60.40.730">
    <property type="entry name" value="SOR catalytic domain"/>
    <property type="match status" value="2"/>
</dbReference>
<dbReference type="OMA" id="DIHWITE"/>
<evidence type="ECO:0000256" key="6">
    <source>
        <dbReference type="SAM" id="SignalP"/>
    </source>
</evidence>
<dbReference type="InterPro" id="IPR051233">
    <property type="entry name" value="Desulfoferrodoxin_SOR"/>
</dbReference>
<dbReference type="KEGG" id="tps:THAPS_10823"/>
<feature type="domain" description="Desulfoferrodoxin ferrous iron-binding" evidence="7">
    <location>
        <begin position="54"/>
        <end position="152"/>
    </location>
</feature>
<evidence type="ECO:0000256" key="5">
    <source>
        <dbReference type="ARBA" id="ARBA00023004"/>
    </source>
</evidence>
<dbReference type="InParanoid" id="B5YLL5"/>
<keyword evidence="9" id="KW-1185">Reference proteome</keyword>
<dbReference type="Proteomes" id="UP000001449">
    <property type="component" value="Chromosome 18"/>
</dbReference>
<evidence type="ECO:0000256" key="2">
    <source>
        <dbReference type="ARBA" id="ARBA00022448"/>
    </source>
</evidence>
<reference evidence="8 9" key="1">
    <citation type="journal article" date="2004" name="Science">
        <title>The genome of the diatom Thalassiosira pseudonana: ecology, evolution, and metabolism.</title>
        <authorList>
            <person name="Armbrust E.V."/>
            <person name="Berges J.A."/>
            <person name="Bowler C."/>
            <person name="Green B.R."/>
            <person name="Martinez D."/>
            <person name="Putnam N.H."/>
            <person name="Zhou S."/>
            <person name="Allen A.E."/>
            <person name="Apt K.E."/>
            <person name="Bechner M."/>
            <person name="Brzezinski M.A."/>
            <person name="Chaal B.K."/>
            <person name="Chiovitti A."/>
            <person name="Davis A.K."/>
            <person name="Demarest M.S."/>
            <person name="Detter J.C."/>
            <person name="Glavina T."/>
            <person name="Goodstein D."/>
            <person name="Hadi M.Z."/>
            <person name="Hellsten U."/>
            <person name="Hildebrand M."/>
            <person name="Jenkins B.D."/>
            <person name="Jurka J."/>
            <person name="Kapitonov V.V."/>
            <person name="Kroger N."/>
            <person name="Lau W.W."/>
            <person name="Lane T.W."/>
            <person name="Larimer F.W."/>
            <person name="Lippmeier J.C."/>
            <person name="Lucas S."/>
            <person name="Medina M."/>
            <person name="Montsant A."/>
            <person name="Obornik M."/>
            <person name="Parker M.S."/>
            <person name="Palenik B."/>
            <person name="Pazour G.J."/>
            <person name="Richardson P.M."/>
            <person name="Rynearson T.A."/>
            <person name="Saito M.A."/>
            <person name="Schwartz D.C."/>
            <person name="Thamatrakoln K."/>
            <person name="Valentin K."/>
            <person name="Vardi A."/>
            <person name="Wilkerson F.P."/>
            <person name="Rokhsar D.S."/>
        </authorList>
    </citation>
    <scope>NUCLEOTIDE SEQUENCE [LARGE SCALE GENOMIC DNA]</scope>
    <source>
        <strain evidence="8 9">CCMP1335</strain>
    </source>
</reference>